<dbReference type="InterPro" id="IPR038072">
    <property type="entry name" value="GspK_central_sf"/>
</dbReference>
<comment type="caution">
    <text evidence="3">The sequence shown here is derived from an EMBL/GenBank/DDBJ whole genome shotgun (WGS) entry which is preliminary data.</text>
</comment>
<keyword evidence="1" id="KW-1133">Transmembrane helix</keyword>
<name>A0A832A877_9BACT</name>
<dbReference type="Pfam" id="PF21687">
    <property type="entry name" value="T2SSK_1st"/>
    <property type="match status" value="1"/>
</dbReference>
<keyword evidence="1" id="KW-0812">Transmembrane</keyword>
<gene>
    <name evidence="3" type="ORF">ENS06_12940</name>
</gene>
<reference evidence="3" key="1">
    <citation type="journal article" date="2020" name="mSystems">
        <title>Genome- and Community-Level Interaction Insights into Carbon Utilization and Element Cycling Functions of Hydrothermarchaeota in Hydrothermal Sediment.</title>
        <authorList>
            <person name="Zhou Z."/>
            <person name="Liu Y."/>
            <person name="Xu W."/>
            <person name="Pan J."/>
            <person name="Luo Z.H."/>
            <person name="Li M."/>
        </authorList>
    </citation>
    <scope>NUCLEOTIDE SEQUENCE [LARGE SCALE GENOMIC DNA]</scope>
    <source>
        <strain evidence="3">SpSt-456</strain>
    </source>
</reference>
<sequence>MKGREVMTASLDRLLGGFSNRGAVLVYVLWILAALSFLALQAAAFSRTRALETRWAWEELQRREAVHSWVRLTVFSEAKAAVLPVGRWVPCRLGELSFWVRRDEERSKTPVNQSDVPRLRRTVERAAGPGVEPAFVDRVVDALMDWRDPDDALRPFGAERADYERLGLPPPTNGPFSGLCEVRMVLGVSPELFWGHPLEEALRQWTQRSSEGAVTAEVEAAGRRVGLAESLSAVSGNAARLTFLFPRGERGYDIEVVVFSPTEGSWRLLDRCRGHVTLERREPPGLEVEASAGRPALTGVAGRGQEILSEAVRT</sequence>
<dbReference type="AlphaFoldDB" id="A0A832A877"/>
<dbReference type="EMBL" id="DSTK01000038">
    <property type="protein sequence ID" value="HFK98210.1"/>
    <property type="molecule type" value="Genomic_DNA"/>
</dbReference>
<dbReference type="SUPFAM" id="SSF158544">
    <property type="entry name" value="GspK insert domain-like"/>
    <property type="match status" value="1"/>
</dbReference>
<accession>A0A832A877</accession>
<organism evidence="3">
    <name type="scientific">Desulfacinum infernum</name>
    <dbReference type="NCBI Taxonomy" id="35837"/>
    <lineage>
        <taxon>Bacteria</taxon>
        <taxon>Pseudomonadati</taxon>
        <taxon>Thermodesulfobacteriota</taxon>
        <taxon>Syntrophobacteria</taxon>
        <taxon>Syntrophobacterales</taxon>
        <taxon>Syntrophobacteraceae</taxon>
        <taxon>Desulfacinum</taxon>
    </lineage>
</organism>
<dbReference type="InterPro" id="IPR049031">
    <property type="entry name" value="T2SSK_SAM-like_1st"/>
</dbReference>
<proteinExistence type="predicted"/>
<feature type="domain" description="T2SS protein K first SAM-like" evidence="2">
    <location>
        <begin position="131"/>
        <end position="193"/>
    </location>
</feature>
<evidence type="ECO:0000259" key="2">
    <source>
        <dbReference type="Pfam" id="PF21687"/>
    </source>
</evidence>
<evidence type="ECO:0000313" key="3">
    <source>
        <dbReference type="EMBL" id="HFK98210.1"/>
    </source>
</evidence>
<feature type="transmembrane region" description="Helical" evidence="1">
    <location>
        <begin position="24"/>
        <end position="45"/>
    </location>
</feature>
<dbReference type="Gene3D" id="1.10.40.60">
    <property type="entry name" value="EpsJ-like"/>
    <property type="match status" value="1"/>
</dbReference>
<protein>
    <recommendedName>
        <fullName evidence="2">T2SS protein K first SAM-like domain-containing protein</fullName>
    </recommendedName>
</protein>
<evidence type="ECO:0000256" key="1">
    <source>
        <dbReference type="SAM" id="Phobius"/>
    </source>
</evidence>
<keyword evidence="1" id="KW-0472">Membrane</keyword>